<evidence type="ECO:0000313" key="4">
    <source>
        <dbReference type="Proteomes" id="UP001597073"/>
    </source>
</evidence>
<organism evidence="3 4">
    <name type="scientific">Mucilaginibacter lutimaris</name>
    <dbReference type="NCBI Taxonomy" id="931629"/>
    <lineage>
        <taxon>Bacteria</taxon>
        <taxon>Pseudomonadati</taxon>
        <taxon>Bacteroidota</taxon>
        <taxon>Sphingobacteriia</taxon>
        <taxon>Sphingobacteriales</taxon>
        <taxon>Sphingobacteriaceae</taxon>
        <taxon>Mucilaginibacter</taxon>
    </lineage>
</organism>
<dbReference type="RefSeq" id="WP_377144195.1">
    <property type="nucleotide sequence ID" value="NZ_JBHTIA010000012.1"/>
</dbReference>
<keyword evidence="1" id="KW-0560">Oxidoreductase</keyword>
<dbReference type="Gene3D" id="1.20.140.10">
    <property type="entry name" value="Butyryl-CoA Dehydrogenase, subunit A, domain 3"/>
    <property type="match status" value="1"/>
</dbReference>
<dbReference type="InterPro" id="IPR009100">
    <property type="entry name" value="AcylCoA_DH/oxidase_NM_dom_sf"/>
</dbReference>
<dbReference type="Gene3D" id="2.40.110.10">
    <property type="entry name" value="Butyryl-CoA Dehydrogenase, subunit A, domain 2"/>
    <property type="match status" value="1"/>
</dbReference>
<dbReference type="PIRSF" id="PIRSF016578">
    <property type="entry name" value="HsaA"/>
    <property type="match status" value="1"/>
</dbReference>
<dbReference type="EMBL" id="JBHTIA010000012">
    <property type="protein sequence ID" value="MFD0766360.1"/>
    <property type="molecule type" value="Genomic_DNA"/>
</dbReference>
<feature type="domain" description="Acyl-CoA dehydrogenase C-terminal" evidence="2">
    <location>
        <begin position="274"/>
        <end position="361"/>
    </location>
</feature>
<sequence length="365" mass="40032">MPNSLNHPSTLLKPEWVELIRRHAPEAETLGKLHPEQLELVYDQQWFNLLSPKEYGGLGTPLPDLIKMEEALAWADGSLGWVVTLCCGAGWFGGFIDPGIAQQIYRDKQACLAGSGAPTGTATIIGDGYIINGSWKYASGVHHATYITVNCNIIDGDRPVLDAKGGQLILPFVLDRADVRLISGWKYIGMIATGSDAYAVDNLYVDKNRCFEIDPAAAIVDSQLYTYPFMQLAEATLAANISGLAVHFIDLCKPAFDFKATNIRRVNAVNVLVMNEALQSATALLNQARESFFEAVEASWNNPKSEALLKAVSNSSRMLAKIARETVDELFPYCGLLAASPDTEINRVWRDLHTASQHSLLTFLD</sequence>
<dbReference type="SUPFAM" id="SSF56645">
    <property type="entry name" value="Acyl-CoA dehydrogenase NM domain-like"/>
    <property type="match status" value="1"/>
</dbReference>
<proteinExistence type="predicted"/>
<comment type="caution">
    <text evidence="3">The sequence shown here is derived from an EMBL/GenBank/DDBJ whole genome shotgun (WGS) entry which is preliminary data.</text>
</comment>
<accession>A0ABW2ZJD6</accession>
<dbReference type="InterPro" id="IPR037069">
    <property type="entry name" value="AcylCoA_DH/ox_N_sf"/>
</dbReference>
<gene>
    <name evidence="3" type="ORF">ACFQZI_15975</name>
</gene>
<evidence type="ECO:0000256" key="1">
    <source>
        <dbReference type="ARBA" id="ARBA00023002"/>
    </source>
</evidence>
<protein>
    <submittedName>
        <fullName evidence="3">Acyl-CoA dehydrogenase</fullName>
    </submittedName>
</protein>
<name>A0ABW2ZJD6_9SPHI</name>
<dbReference type="InterPro" id="IPR013107">
    <property type="entry name" value="Acyl-CoA_DH_C"/>
</dbReference>
<dbReference type="Pfam" id="PF08028">
    <property type="entry name" value="Acyl-CoA_dh_2"/>
    <property type="match status" value="1"/>
</dbReference>
<reference evidence="4" key="1">
    <citation type="journal article" date="2019" name="Int. J. Syst. Evol. Microbiol.">
        <title>The Global Catalogue of Microorganisms (GCM) 10K type strain sequencing project: providing services to taxonomists for standard genome sequencing and annotation.</title>
        <authorList>
            <consortium name="The Broad Institute Genomics Platform"/>
            <consortium name="The Broad Institute Genome Sequencing Center for Infectious Disease"/>
            <person name="Wu L."/>
            <person name="Ma J."/>
        </authorList>
    </citation>
    <scope>NUCLEOTIDE SEQUENCE [LARGE SCALE GENOMIC DNA]</scope>
    <source>
        <strain evidence="4">CCUG 60742</strain>
    </source>
</reference>
<dbReference type="InterPro" id="IPR046373">
    <property type="entry name" value="Acyl-CoA_Oxase/DH_mid-dom_sf"/>
</dbReference>
<keyword evidence="4" id="KW-1185">Reference proteome</keyword>
<dbReference type="Gene3D" id="1.10.540.10">
    <property type="entry name" value="Acyl-CoA dehydrogenase/oxidase, N-terminal domain"/>
    <property type="match status" value="1"/>
</dbReference>
<evidence type="ECO:0000313" key="3">
    <source>
        <dbReference type="EMBL" id="MFD0766360.1"/>
    </source>
</evidence>
<dbReference type="Proteomes" id="UP001597073">
    <property type="component" value="Unassembled WGS sequence"/>
</dbReference>
<evidence type="ECO:0000259" key="2">
    <source>
        <dbReference type="Pfam" id="PF08028"/>
    </source>
</evidence>